<dbReference type="GeneID" id="108277456"/>
<evidence type="ECO:0000256" key="2">
    <source>
        <dbReference type="SAM" id="MobiDB-lite"/>
    </source>
</evidence>
<feature type="compositionally biased region" description="Polar residues" evidence="2">
    <location>
        <begin position="356"/>
        <end position="372"/>
    </location>
</feature>
<feature type="compositionally biased region" description="Basic and acidic residues" evidence="2">
    <location>
        <begin position="309"/>
        <end position="327"/>
    </location>
</feature>
<evidence type="ECO:0000256" key="1">
    <source>
        <dbReference type="ARBA" id="ARBA00023054"/>
    </source>
</evidence>
<protein>
    <submittedName>
        <fullName evidence="4">Microtubule-associated tumor suppressor candidate 2 isoform X1</fullName>
    </submittedName>
</protein>
<dbReference type="CTD" id="100334766"/>
<organism evidence="3 4">
    <name type="scientific">Ictalurus punctatus</name>
    <name type="common">Channel catfish</name>
    <name type="synonym">Silurus punctatus</name>
    <dbReference type="NCBI Taxonomy" id="7998"/>
    <lineage>
        <taxon>Eukaryota</taxon>
        <taxon>Metazoa</taxon>
        <taxon>Chordata</taxon>
        <taxon>Craniata</taxon>
        <taxon>Vertebrata</taxon>
        <taxon>Euteleostomi</taxon>
        <taxon>Actinopterygii</taxon>
        <taxon>Neopterygii</taxon>
        <taxon>Teleostei</taxon>
        <taxon>Ostariophysi</taxon>
        <taxon>Siluriformes</taxon>
        <taxon>Ictaluridae</taxon>
        <taxon>Ictalurus</taxon>
    </lineage>
</organism>
<name>A0A2D0SSP7_ICTPU</name>
<feature type="region of interest" description="Disordered" evidence="2">
    <location>
        <begin position="1158"/>
        <end position="1194"/>
    </location>
</feature>
<keyword evidence="1" id="KW-0175">Coiled coil</keyword>
<keyword evidence="3" id="KW-1185">Reference proteome</keyword>
<dbReference type="GO" id="GO:0005737">
    <property type="term" value="C:cytoplasm"/>
    <property type="evidence" value="ECO:0007669"/>
    <property type="project" value="TreeGrafter"/>
</dbReference>
<proteinExistence type="predicted"/>
<dbReference type="GO" id="GO:0005634">
    <property type="term" value="C:nucleus"/>
    <property type="evidence" value="ECO:0007669"/>
    <property type="project" value="TreeGrafter"/>
</dbReference>
<dbReference type="PANTHER" id="PTHR24200:SF14">
    <property type="entry name" value="MICROTUBULE-ASSOCIATED TUMOR SUPPRESSOR CANDIDATE 2"/>
    <property type="match status" value="1"/>
</dbReference>
<sequence length="1194" mass="133017">MSINDKLVGPVGSSFQADHGEIRNNNRCSEHSWDGDANANELQSKTLEDSGTQSSFVSHTEEQDKIIIWGTDSQYDDPELAEFEMLECQELEAYVVDSEDSYVKDDGPTLGTFSKTITQTEVDVQKDTKLDTRGQETASHKSISKEMETCTSRAEFNSENDVFVSCYSTMSSLTSQSCLTISDKSRSSPHTEGTHVDLNLNNTVLPEEPFLEAQENQAAQNQPVKTCKESSGQLKNDITECKPTIAGAKNEHNKTENASENNADAAEKHPTSIKEECKHNDPKAVSFQQKSCKPFGSDDIHSFSVANKIPHDTSHEIKSKQSQKEETLEMAQRSFKPDSSETPSHSVVAEPRLYQKQASFERTQSTSPSSLQKRMPWGTSSHPSTSPSSKTTSSPKRQPLSSPAKGVSTRSPNQEPSGSPQRLASGLKLPSKSYFSSGIPKPIPPQQPSKSGSVFMKSSPPQRPKNVRPKIITYVRKSPQPKSHSTESPYEASTLPSRLSPYSSMPATKEQKVAGSRGSPVMCSSNILQDKYRQELQKSGYYSPPGLMVSGIRLPGHTVHHKMVGKSESFHGELPGKYLHEVGRGVHLGAYEIAGATRSPRGLRPQLGLGAVTRQPTTKARMLMRGHRSTSPLSHSASMGQSTHCYQDSIEEKKKPILEVAPKSLLPKSGQSGLRPPGFSHLPTARLAAFGFVRSASVSSVSSNQSNDSTHSSPCRPPHCQSSENEETFVPRTPFSPSHGGSGRRASCGSAHNTSRRSMVPPLQDSPVASRKEFQKDGDVAHPALSSPKRFAMVSPKPHSPVRQKSCVARLGGQTEGLDERLLAVQGLKERCEEQAKQISALQAQLGETSICMDVLAITTQHFCHKNEIALVKERELSLELSRIRDEVVVSVGRWERLQGEKAELERNFEQQLRKLKVEQEKELQDLQESLREEQQKETELLQQQQSSQLEQFSSLHQQQVEEMTENHEAAMLEMEAAHNATLATLQEEHARTVKNLRMAHEQQKKSLEEEFEKLRLSLQDQVDTLTFQNRSLSDRAKRFEEALRRSTDEQIVEALAPYQHIEEDLKSLKEVLEMKNQQIHQQEVKISELEKLAQKNALLEERVQVLQQQNEDLKARIDLNLAMSRQLSEENANLQEYVEKESNEKKRLSRTNEELLWRLQTGELSPHMSPNQSPLHRPSPGPGSPSHLPPFPR</sequence>
<feature type="compositionally biased region" description="Low complexity" evidence="2">
    <location>
        <begin position="379"/>
        <end position="396"/>
    </location>
</feature>
<gene>
    <name evidence="4" type="primary">mtus2b</name>
</gene>
<feature type="compositionally biased region" description="Low complexity" evidence="2">
    <location>
        <begin position="701"/>
        <end position="713"/>
    </location>
</feature>
<feature type="compositionally biased region" description="Polar residues" evidence="2">
    <location>
        <begin position="494"/>
        <end position="506"/>
    </location>
</feature>
<evidence type="ECO:0000313" key="4">
    <source>
        <dbReference type="RefSeq" id="XP_017345718.1"/>
    </source>
</evidence>
<feature type="compositionally biased region" description="Basic and acidic residues" evidence="2">
    <location>
        <begin position="770"/>
        <end position="780"/>
    </location>
</feature>
<feature type="region of interest" description="Disordered" evidence="2">
    <location>
        <begin position="1"/>
        <end position="59"/>
    </location>
</feature>
<accession>A0A2D0SSP7</accession>
<reference evidence="4" key="2">
    <citation type="submission" date="2025-08" db="UniProtKB">
        <authorList>
            <consortium name="RefSeq"/>
        </authorList>
    </citation>
    <scope>IDENTIFICATION</scope>
    <source>
        <tissue evidence="4">Blood</tissue>
    </source>
</reference>
<feature type="compositionally biased region" description="Polar residues" evidence="2">
    <location>
        <begin position="408"/>
        <end position="422"/>
    </location>
</feature>
<dbReference type="InterPro" id="IPR051293">
    <property type="entry name" value="MTUS1/CCDC69"/>
</dbReference>
<dbReference type="Proteomes" id="UP000221080">
    <property type="component" value="Chromosome 17"/>
</dbReference>
<reference evidence="3" key="1">
    <citation type="journal article" date="2016" name="Nat. Commun.">
        <title>The channel catfish genome sequence provides insights into the evolution of scale formation in teleosts.</title>
        <authorList>
            <person name="Liu Z."/>
            <person name="Liu S."/>
            <person name="Yao J."/>
            <person name="Bao L."/>
            <person name="Zhang J."/>
            <person name="Li Y."/>
            <person name="Jiang C."/>
            <person name="Sun L."/>
            <person name="Wang R."/>
            <person name="Zhang Y."/>
            <person name="Zhou T."/>
            <person name="Zeng Q."/>
            <person name="Fu Q."/>
            <person name="Gao S."/>
            <person name="Li N."/>
            <person name="Koren S."/>
            <person name="Jiang Y."/>
            <person name="Zimin A."/>
            <person name="Xu P."/>
            <person name="Phillippy A.M."/>
            <person name="Geng X."/>
            <person name="Song L."/>
            <person name="Sun F."/>
            <person name="Li C."/>
            <person name="Wang X."/>
            <person name="Chen A."/>
            <person name="Jin Y."/>
            <person name="Yuan Z."/>
            <person name="Yang Y."/>
            <person name="Tan S."/>
            <person name="Peatman E."/>
            <person name="Lu J."/>
            <person name="Qin Z."/>
            <person name="Dunham R."/>
            <person name="Li Z."/>
            <person name="Sonstegard T."/>
            <person name="Feng J."/>
            <person name="Danzmann R.G."/>
            <person name="Schroeder S."/>
            <person name="Scheffler B."/>
            <person name="Duke M.V."/>
            <person name="Ballard L."/>
            <person name="Kucuktas H."/>
            <person name="Kaltenboeck L."/>
            <person name="Liu H."/>
            <person name="Armbruster J."/>
            <person name="Xie Y."/>
            <person name="Kirby M.L."/>
            <person name="Tian Y."/>
            <person name="Flanagan M.E."/>
            <person name="Mu W."/>
            <person name="Waldbieser G.C."/>
        </authorList>
    </citation>
    <scope>NUCLEOTIDE SEQUENCE [LARGE SCALE GENOMIC DNA]</scope>
    <source>
        <strain evidence="3">SDA103</strain>
    </source>
</reference>
<feature type="region of interest" description="Disordered" evidence="2">
    <location>
        <begin position="307"/>
        <end position="520"/>
    </location>
</feature>
<feature type="compositionally biased region" description="Basic and acidic residues" evidence="2">
    <location>
        <begin position="18"/>
        <end position="34"/>
    </location>
</feature>
<dbReference type="KEGG" id="ipu:108277456"/>
<dbReference type="GO" id="GO:0008017">
    <property type="term" value="F:microtubule binding"/>
    <property type="evidence" value="ECO:0007669"/>
    <property type="project" value="TreeGrafter"/>
</dbReference>
<dbReference type="RefSeq" id="XP_017345718.1">
    <property type="nucleotide sequence ID" value="XM_017490229.3"/>
</dbReference>
<evidence type="ECO:0000313" key="3">
    <source>
        <dbReference type="Proteomes" id="UP000221080"/>
    </source>
</evidence>
<dbReference type="PANTHER" id="PTHR24200">
    <property type="entry name" value="TOUCAN, ISOFORM A"/>
    <property type="match status" value="1"/>
</dbReference>
<feature type="region of interest" description="Disordered" evidence="2">
    <location>
        <begin position="245"/>
        <end position="272"/>
    </location>
</feature>
<dbReference type="OrthoDB" id="10038993at2759"/>
<feature type="region of interest" description="Disordered" evidence="2">
    <location>
        <begin position="701"/>
        <end position="803"/>
    </location>
</feature>
<feature type="compositionally biased region" description="Polar residues" evidence="2">
    <location>
        <begin position="40"/>
        <end position="58"/>
    </location>
</feature>
<dbReference type="AlphaFoldDB" id="A0A2D0SSP7"/>
<feature type="compositionally biased region" description="Pro residues" evidence="2">
    <location>
        <begin position="1178"/>
        <end position="1194"/>
    </location>
</feature>